<protein>
    <recommendedName>
        <fullName evidence="3">beta-lactamase</fullName>
        <ecNumber evidence="3">3.5.2.6</ecNumber>
    </recommendedName>
</protein>
<dbReference type="SUPFAM" id="SSF56601">
    <property type="entry name" value="beta-lactamase/transpeptidase-like"/>
    <property type="match status" value="1"/>
</dbReference>
<dbReference type="Gene3D" id="3.40.710.10">
    <property type="entry name" value="DD-peptidase/beta-lactamase superfamily"/>
    <property type="match status" value="1"/>
</dbReference>
<comment type="caution">
    <text evidence="6">The sequence shown here is derived from an EMBL/GenBank/DDBJ whole genome shotgun (WGS) entry which is preliminary data.</text>
</comment>
<dbReference type="PANTHER" id="PTHR35333:SF3">
    <property type="entry name" value="BETA-LACTAMASE-TYPE TRANSPEPTIDASE FOLD CONTAINING PROTEIN"/>
    <property type="match status" value="1"/>
</dbReference>
<evidence type="ECO:0000313" key="6">
    <source>
        <dbReference type="EMBL" id="THV14315.1"/>
    </source>
</evidence>
<evidence type="ECO:0000313" key="7">
    <source>
        <dbReference type="Proteomes" id="UP000309667"/>
    </source>
</evidence>
<dbReference type="InterPro" id="IPR000871">
    <property type="entry name" value="Beta-lactam_class-A"/>
</dbReference>
<proteinExistence type="inferred from homology"/>
<name>A0ABY2QXZ6_9HYPH</name>
<dbReference type="NCBIfam" id="NF033103">
    <property type="entry name" value="bla_class_A"/>
    <property type="match status" value="1"/>
</dbReference>
<dbReference type="Proteomes" id="UP000309667">
    <property type="component" value="Unassembled WGS sequence"/>
</dbReference>
<organism evidence="6 7">
    <name type="scientific">Rhizobium rhizophilum</name>
    <dbReference type="NCBI Taxonomy" id="1850373"/>
    <lineage>
        <taxon>Bacteria</taxon>
        <taxon>Pseudomonadati</taxon>
        <taxon>Pseudomonadota</taxon>
        <taxon>Alphaproteobacteria</taxon>
        <taxon>Hyphomicrobiales</taxon>
        <taxon>Rhizobiaceae</taxon>
        <taxon>Rhizobium/Agrobacterium group</taxon>
        <taxon>Rhizobium</taxon>
    </lineage>
</organism>
<evidence type="ECO:0000256" key="4">
    <source>
        <dbReference type="SAM" id="SignalP"/>
    </source>
</evidence>
<dbReference type="EMBL" id="STGT01000003">
    <property type="protein sequence ID" value="THV14315.1"/>
    <property type="molecule type" value="Genomic_DNA"/>
</dbReference>
<dbReference type="PANTHER" id="PTHR35333">
    <property type="entry name" value="BETA-LACTAMASE"/>
    <property type="match status" value="1"/>
</dbReference>
<comment type="catalytic activity">
    <reaction evidence="1">
        <text>a beta-lactam + H2O = a substituted beta-amino acid</text>
        <dbReference type="Rhea" id="RHEA:20401"/>
        <dbReference type="ChEBI" id="CHEBI:15377"/>
        <dbReference type="ChEBI" id="CHEBI:35627"/>
        <dbReference type="ChEBI" id="CHEBI:140347"/>
        <dbReference type="EC" id="3.5.2.6"/>
    </reaction>
</comment>
<evidence type="ECO:0000256" key="3">
    <source>
        <dbReference type="ARBA" id="ARBA00012865"/>
    </source>
</evidence>
<feature type="chain" id="PRO_5045974552" description="beta-lactamase" evidence="4">
    <location>
        <begin position="39"/>
        <end position="299"/>
    </location>
</feature>
<sequence length="299" mass="31398">MTSTPPPIASFRFAARLSAFLIPAFLFNTGLAPEHANAADPVTAAAQAVETRLGMRVGFAVIDTGGGKTLTYRADERFAMASTFKALACASALSGGQAVLDKETRITTADLRPHSPVTEKRVGTRLPTRELCEITLRTSDNAAANAVLAAIGGPPALTTFLKGIGDGTTRLDRYEPELNQATPGDPRDTTTPKAMAETLRHLLLDGALEPGAREQLEAWMAANAVAGGLLRAELPAGWTIADRSGAGGHGTRGVIALLRPPEGPPLVVAIYMDGRKHPLKVRDAAIAEIGKAIFAEYGR</sequence>
<evidence type="ECO:0000256" key="2">
    <source>
        <dbReference type="ARBA" id="ARBA00009009"/>
    </source>
</evidence>
<keyword evidence="7" id="KW-1185">Reference proteome</keyword>
<evidence type="ECO:0000259" key="5">
    <source>
        <dbReference type="Pfam" id="PF13354"/>
    </source>
</evidence>
<accession>A0ABY2QXZ6</accession>
<feature type="signal peptide" evidence="4">
    <location>
        <begin position="1"/>
        <end position="38"/>
    </location>
</feature>
<dbReference type="InterPro" id="IPR045155">
    <property type="entry name" value="Beta-lactam_cat"/>
</dbReference>
<dbReference type="PRINTS" id="PR00118">
    <property type="entry name" value="BLACTAMASEA"/>
</dbReference>
<dbReference type="EC" id="3.5.2.6" evidence="3"/>
<evidence type="ECO:0000256" key="1">
    <source>
        <dbReference type="ARBA" id="ARBA00001526"/>
    </source>
</evidence>
<keyword evidence="4" id="KW-0732">Signal</keyword>
<dbReference type="InterPro" id="IPR012338">
    <property type="entry name" value="Beta-lactam/transpept-like"/>
</dbReference>
<dbReference type="Pfam" id="PF13354">
    <property type="entry name" value="Beta-lactamase2"/>
    <property type="match status" value="1"/>
</dbReference>
<feature type="domain" description="Beta-lactamase class A catalytic" evidence="5">
    <location>
        <begin position="58"/>
        <end position="272"/>
    </location>
</feature>
<dbReference type="RefSeq" id="WP_136558992.1">
    <property type="nucleotide sequence ID" value="NZ_STGT01000003.1"/>
</dbReference>
<reference evidence="6 7" key="1">
    <citation type="submission" date="2019-04" db="EMBL/GenBank/DDBJ databases">
        <title>Genome sequence of strain 7209-2.</title>
        <authorList>
            <person name="Gao J."/>
            <person name="Sun J."/>
        </authorList>
    </citation>
    <scope>NUCLEOTIDE SEQUENCE [LARGE SCALE GENOMIC DNA]</scope>
    <source>
        <strain evidence="6 7">7209-2</strain>
    </source>
</reference>
<comment type="similarity">
    <text evidence="2">Belongs to the class-A beta-lactamase family.</text>
</comment>
<gene>
    <name evidence="6" type="primary">bla</name>
    <name evidence="6" type="ORF">E9677_15740</name>
</gene>